<sequence>MGVLDIFNFIKKEKPIRDLDLSWMQVDMHSHLIPGIDDGSKSLEESLELISRLKNFGLRKLITTPHVMSEYYKNSPGTILPGLEKLREALKEENIDIEIEAAAEYFIDEMLMEKIHNKEKILTIADNLVLVETGFMAKPLMLKEIFFDMEMNGYKPVLAHPERYQYLIQDKELLHDLLDRDIYFQINLLSLTGFYSKPIKNFAETLIDEGRIRFFGTDCHNHRYLDMLETLPKSKYFDKIQEMVILNSSL</sequence>
<dbReference type="OrthoDB" id="9788539at2"/>
<protein>
    <recommendedName>
        <fullName evidence="2">protein-tyrosine-phosphatase</fullName>
        <ecNumber evidence="2">3.1.3.48</ecNumber>
    </recommendedName>
</protein>
<evidence type="ECO:0000256" key="4">
    <source>
        <dbReference type="ARBA" id="ARBA00051722"/>
    </source>
</evidence>
<dbReference type="EC" id="3.1.3.48" evidence="2"/>
<dbReference type="GO" id="GO:0030145">
    <property type="term" value="F:manganese ion binding"/>
    <property type="evidence" value="ECO:0007669"/>
    <property type="project" value="InterPro"/>
</dbReference>
<dbReference type="STRING" id="758820.SAMN00777080_0588"/>
<keyword evidence="6" id="KW-1185">Reference proteome</keyword>
<accession>A0A1W2GZK8</accession>
<dbReference type="PANTHER" id="PTHR39181:SF1">
    <property type="entry name" value="TYROSINE-PROTEIN PHOSPHATASE YWQE"/>
    <property type="match status" value="1"/>
</dbReference>
<keyword evidence="3" id="KW-0378">Hydrolase</keyword>
<dbReference type="SUPFAM" id="SSF89550">
    <property type="entry name" value="PHP domain-like"/>
    <property type="match status" value="1"/>
</dbReference>
<dbReference type="GO" id="GO:0004725">
    <property type="term" value="F:protein tyrosine phosphatase activity"/>
    <property type="evidence" value="ECO:0007669"/>
    <property type="project" value="UniProtKB-EC"/>
</dbReference>
<evidence type="ECO:0000256" key="1">
    <source>
        <dbReference type="ARBA" id="ARBA00005750"/>
    </source>
</evidence>
<dbReference type="PANTHER" id="PTHR39181">
    <property type="entry name" value="TYROSINE-PROTEIN PHOSPHATASE YWQE"/>
    <property type="match status" value="1"/>
</dbReference>
<dbReference type="Pfam" id="PF19567">
    <property type="entry name" value="CpsB_CapC"/>
    <property type="match status" value="1"/>
</dbReference>
<comment type="similarity">
    <text evidence="1">Belongs to the metallo-dependent hydrolases superfamily. CpsB/CapC family.</text>
</comment>
<comment type="catalytic activity">
    <reaction evidence="4">
        <text>O-phospho-L-tyrosyl-[protein] + H2O = L-tyrosyl-[protein] + phosphate</text>
        <dbReference type="Rhea" id="RHEA:10684"/>
        <dbReference type="Rhea" id="RHEA-COMP:10136"/>
        <dbReference type="Rhea" id="RHEA-COMP:20101"/>
        <dbReference type="ChEBI" id="CHEBI:15377"/>
        <dbReference type="ChEBI" id="CHEBI:43474"/>
        <dbReference type="ChEBI" id="CHEBI:46858"/>
        <dbReference type="ChEBI" id="CHEBI:61978"/>
        <dbReference type="EC" id="3.1.3.48"/>
    </reaction>
</comment>
<gene>
    <name evidence="5" type="ORF">SAMN00777080_0588</name>
</gene>
<dbReference type="Gene3D" id="3.20.20.140">
    <property type="entry name" value="Metal-dependent hydrolases"/>
    <property type="match status" value="1"/>
</dbReference>
<reference evidence="6" key="1">
    <citation type="submission" date="2017-04" db="EMBL/GenBank/DDBJ databases">
        <authorList>
            <person name="Varghese N."/>
            <person name="Submissions S."/>
        </authorList>
    </citation>
    <scope>NUCLEOTIDE SEQUENCE [LARGE SCALE GENOMIC DNA]</scope>
    <source>
        <strain evidence="6">DSM 16537</strain>
    </source>
</reference>
<evidence type="ECO:0000313" key="6">
    <source>
        <dbReference type="Proteomes" id="UP000192333"/>
    </source>
</evidence>
<evidence type="ECO:0000256" key="3">
    <source>
        <dbReference type="ARBA" id="ARBA00022801"/>
    </source>
</evidence>
<dbReference type="InterPro" id="IPR016195">
    <property type="entry name" value="Pol/histidinol_Pase-like"/>
</dbReference>
<proteinExistence type="inferred from homology"/>
<dbReference type="InterPro" id="IPR016667">
    <property type="entry name" value="Caps_polysacc_synth_CpsB/CapC"/>
</dbReference>
<dbReference type="PIRSF" id="PIRSF016557">
    <property type="entry name" value="Caps_synth_CpsB"/>
    <property type="match status" value="1"/>
</dbReference>
<dbReference type="Proteomes" id="UP000192333">
    <property type="component" value="Chromosome I"/>
</dbReference>
<evidence type="ECO:0000256" key="2">
    <source>
        <dbReference type="ARBA" id="ARBA00013064"/>
    </source>
</evidence>
<dbReference type="EMBL" id="LT838813">
    <property type="protein sequence ID" value="SMD42051.1"/>
    <property type="molecule type" value="Genomic_DNA"/>
</dbReference>
<evidence type="ECO:0000313" key="5">
    <source>
        <dbReference type="EMBL" id="SMD42051.1"/>
    </source>
</evidence>
<dbReference type="AlphaFoldDB" id="A0A1W2GZK8"/>
<organism evidence="5 6">
    <name type="scientific">Aquiflexum balticum DSM 16537</name>
    <dbReference type="NCBI Taxonomy" id="758820"/>
    <lineage>
        <taxon>Bacteria</taxon>
        <taxon>Pseudomonadati</taxon>
        <taxon>Bacteroidota</taxon>
        <taxon>Cytophagia</taxon>
        <taxon>Cytophagales</taxon>
        <taxon>Cyclobacteriaceae</taxon>
        <taxon>Aquiflexum</taxon>
    </lineage>
</organism>
<name>A0A1W2GZK8_9BACT</name>
<dbReference type="RefSeq" id="WP_084118897.1">
    <property type="nucleotide sequence ID" value="NZ_LT838813.1"/>
</dbReference>